<dbReference type="Gene3D" id="3.10.50.40">
    <property type="match status" value="1"/>
</dbReference>
<comment type="similarity">
    <text evidence="2">Belongs to the cyclophilin-type PPIase family.</text>
</comment>
<dbReference type="PROSITE" id="PS51257">
    <property type="entry name" value="PROKAR_LIPOPROTEIN"/>
    <property type="match status" value="1"/>
</dbReference>
<gene>
    <name evidence="11" type="ORF">ALE3EI_1840</name>
</gene>
<organism evidence="11 12">
    <name type="scientific">Constantimarinum furrinae</name>
    <dbReference type="NCBI Taxonomy" id="2562285"/>
    <lineage>
        <taxon>Bacteria</taxon>
        <taxon>Pseudomonadati</taxon>
        <taxon>Bacteroidota</taxon>
        <taxon>Flavobacteriia</taxon>
        <taxon>Flavobacteriales</taxon>
        <taxon>Flavobacteriaceae</taxon>
        <taxon>Altibacter/Constantimarinum group</taxon>
        <taxon>Constantimarinum</taxon>
    </lineage>
</organism>
<dbReference type="InterPro" id="IPR001179">
    <property type="entry name" value="PPIase_FKBP_dom"/>
</dbReference>
<evidence type="ECO:0000256" key="5">
    <source>
        <dbReference type="ARBA" id="ARBA00023235"/>
    </source>
</evidence>
<dbReference type="SUPFAM" id="SSF50891">
    <property type="entry name" value="Cyclophilin-like"/>
    <property type="match status" value="1"/>
</dbReference>
<evidence type="ECO:0000313" key="12">
    <source>
        <dbReference type="Proteomes" id="UP000515514"/>
    </source>
</evidence>
<dbReference type="Proteomes" id="UP000515514">
    <property type="component" value="Chromosome"/>
</dbReference>
<dbReference type="Gene3D" id="2.40.100.10">
    <property type="entry name" value="Cyclophilin-like"/>
    <property type="match status" value="1"/>
</dbReference>
<evidence type="ECO:0000256" key="8">
    <source>
        <dbReference type="SAM" id="SignalP"/>
    </source>
</evidence>
<feature type="signal peptide" evidence="8">
    <location>
        <begin position="1"/>
        <end position="19"/>
    </location>
</feature>
<evidence type="ECO:0000256" key="1">
    <source>
        <dbReference type="ARBA" id="ARBA00000971"/>
    </source>
</evidence>
<dbReference type="EC" id="5.2.1.8" evidence="3 6"/>
<evidence type="ECO:0000256" key="2">
    <source>
        <dbReference type="ARBA" id="ARBA00007365"/>
    </source>
</evidence>
<dbReference type="GO" id="GO:0003755">
    <property type="term" value="F:peptidyl-prolyl cis-trans isomerase activity"/>
    <property type="evidence" value="ECO:0007669"/>
    <property type="project" value="UniProtKB-KW"/>
</dbReference>
<feature type="chain" id="PRO_5028867418" description="peptidylprolyl isomerase" evidence="8">
    <location>
        <begin position="20"/>
        <end position="368"/>
    </location>
</feature>
<dbReference type="Pfam" id="PF00254">
    <property type="entry name" value="FKBP_C"/>
    <property type="match status" value="1"/>
</dbReference>
<dbReference type="PROSITE" id="PS00170">
    <property type="entry name" value="CSA_PPIASE_1"/>
    <property type="match status" value="1"/>
</dbReference>
<keyword evidence="8" id="KW-0732">Signal</keyword>
<keyword evidence="7" id="KW-0175">Coiled coil</keyword>
<evidence type="ECO:0000256" key="7">
    <source>
        <dbReference type="SAM" id="Coils"/>
    </source>
</evidence>
<protein>
    <recommendedName>
        <fullName evidence="3 6">peptidylprolyl isomerase</fullName>
        <ecNumber evidence="3 6">5.2.1.8</ecNumber>
    </recommendedName>
</protein>
<feature type="domain" description="PPIase cyclophilin-type" evidence="10">
    <location>
        <begin position="38"/>
        <end position="191"/>
    </location>
</feature>
<evidence type="ECO:0000259" key="10">
    <source>
        <dbReference type="PROSITE" id="PS50072"/>
    </source>
</evidence>
<dbReference type="CDD" id="cd00317">
    <property type="entry name" value="cyclophilin"/>
    <property type="match status" value="1"/>
</dbReference>
<evidence type="ECO:0000313" key="11">
    <source>
        <dbReference type="EMBL" id="QNJ98388.1"/>
    </source>
</evidence>
<dbReference type="InterPro" id="IPR029000">
    <property type="entry name" value="Cyclophilin-like_dom_sf"/>
</dbReference>
<dbReference type="PANTHER" id="PTHR45625:SF4">
    <property type="entry name" value="PEPTIDYLPROLYL ISOMERASE DOMAIN AND WD REPEAT-CONTAINING PROTEIN 1"/>
    <property type="match status" value="1"/>
</dbReference>
<feature type="domain" description="PPIase FKBP-type" evidence="9">
    <location>
        <begin position="261"/>
        <end position="367"/>
    </location>
</feature>
<keyword evidence="5 6" id="KW-0413">Isomerase</keyword>
<dbReference type="PROSITE" id="PS50072">
    <property type="entry name" value="CSA_PPIASE_2"/>
    <property type="match status" value="1"/>
</dbReference>
<evidence type="ECO:0000259" key="9">
    <source>
        <dbReference type="PROSITE" id="PS50059"/>
    </source>
</evidence>
<name>A0A7G8PVM2_9FLAO</name>
<evidence type="ECO:0000256" key="3">
    <source>
        <dbReference type="ARBA" id="ARBA00013194"/>
    </source>
</evidence>
<evidence type="ECO:0000256" key="4">
    <source>
        <dbReference type="ARBA" id="ARBA00023110"/>
    </source>
</evidence>
<dbReference type="InterPro" id="IPR044666">
    <property type="entry name" value="Cyclophilin_A-like"/>
</dbReference>
<dbReference type="InterPro" id="IPR046357">
    <property type="entry name" value="PPIase_dom_sf"/>
</dbReference>
<dbReference type="AlphaFoldDB" id="A0A7G8PVM2"/>
<sequence>MKKLSLLLLLMTLAFTACEDKYPDLEEGVYAEFITNKGTFVAKLYHDATPLTVSNFVSLAQGTNQMVDSVYKGKRYYDGLIFHRVIKDFMIQGGDPLGDGTGNPGYRFPDEFVDTLRHSKKGLLSMANSGPTTNGSQFFVTLKETPWLDNKHTIFGEVVIGQEVVDSIGMVPTTKPGDKPVNPVIMEEVNIITKGNVKVPNFTAEMEILEKEKKEKAERLERVAIDKAVDFAEIREKATTLESGVKIYVNEEGTGPKPTEGGKVLMNYSGYFDNGALFTTNVLEHAEKYENVDEARKAADQYQPTATDYSTEARLIPGFREALLSMRVGDKITVFIPSHLAYGERGYPPLVPGNTDLIFELELVDVVE</sequence>
<feature type="coiled-coil region" evidence="7">
    <location>
        <begin position="199"/>
        <end position="226"/>
    </location>
</feature>
<dbReference type="PANTHER" id="PTHR45625">
    <property type="entry name" value="PEPTIDYL-PROLYL CIS-TRANS ISOMERASE-RELATED"/>
    <property type="match status" value="1"/>
</dbReference>
<dbReference type="SUPFAM" id="SSF54534">
    <property type="entry name" value="FKBP-like"/>
    <property type="match status" value="1"/>
</dbReference>
<dbReference type="InterPro" id="IPR002130">
    <property type="entry name" value="Cyclophilin-type_PPIase_dom"/>
</dbReference>
<dbReference type="GO" id="GO:0006457">
    <property type="term" value="P:protein folding"/>
    <property type="evidence" value="ECO:0007669"/>
    <property type="project" value="InterPro"/>
</dbReference>
<reference evidence="11 12" key="1">
    <citation type="submission" date="2020-04" db="EMBL/GenBank/DDBJ databases">
        <title>Genome sequence of Altibacter aquimarinus strain ALE3EI.</title>
        <authorList>
            <person name="Oh H.-M."/>
            <person name="Jang D."/>
        </authorList>
    </citation>
    <scope>NUCLEOTIDE SEQUENCE [LARGE SCALE GENOMIC DNA]</scope>
    <source>
        <strain evidence="11 12">ALE3EI</strain>
    </source>
</reference>
<dbReference type="PROSITE" id="PS50059">
    <property type="entry name" value="FKBP_PPIASE"/>
    <property type="match status" value="1"/>
</dbReference>
<dbReference type="InterPro" id="IPR020892">
    <property type="entry name" value="Cyclophilin-type_PPIase_CS"/>
</dbReference>
<keyword evidence="4 6" id="KW-0697">Rotamase</keyword>
<keyword evidence="12" id="KW-1185">Reference proteome</keyword>
<dbReference type="Pfam" id="PF00160">
    <property type="entry name" value="Pro_isomerase"/>
    <property type="match status" value="1"/>
</dbReference>
<evidence type="ECO:0000256" key="6">
    <source>
        <dbReference type="PROSITE-ProRule" id="PRU00277"/>
    </source>
</evidence>
<dbReference type="KEGG" id="alti:ALE3EI_1840"/>
<accession>A0A7G8PVM2</accession>
<comment type="catalytic activity">
    <reaction evidence="1 6">
        <text>[protein]-peptidylproline (omega=180) = [protein]-peptidylproline (omega=0)</text>
        <dbReference type="Rhea" id="RHEA:16237"/>
        <dbReference type="Rhea" id="RHEA-COMP:10747"/>
        <dbReference type="Rhea" id="RHEA-COMP:10748"/>
        <dbReference type="ChEBI" id="CHEBI:83833"/>
        <dbReference type="ChEBI" id="CHEBI:83834"/>
        <dbReference type="EC" id="5.2.1.8"/>
    </reaction>
</comment>
<dbReference type="PRINTS" id="PR00153">
    <property type="entry name" value="CSAPPISMRASE"/>
</dbReference>
<dbReference type="RefSeq" id="WP_186988017.1">
    <property type="nucleotide sequence ID" value="NZ_CP052909.1"/>
</dbReference>
<proteinExistence type="inferred from homology"/>
<dbReference type="EMBL" id="CP052909">
    <property type="protein sequence ID" value="QNJ98388.1"/>
    <property type="molecule type" value="Genomic_DNA"/>
</dbReference>